<reference evidence="3" key="1">
    <citation type="journal article" date="2018" name="Genome Biol.">
        <title>SKESA: strategic k-mer extension for scrupulous assemblies.</title>
        <authorList>
            <person name="Souvorov A."/>
            <person name="Agarwala R."/>
            <person name="Lipman D.J."/>
        </authorList>
    </citation>
    <scope>NUCLEOTIDE SEQUENCE</scope>
    <source>
        <strain evidence="3">Morganella morganii ARLG-3209</strain>
    </source>
</reference>
<dbReference type="Gene3D" id="3.40.50.720">
    <property type="entry name" value="NAD(P)-binding Rossmann-like Domain"/>
    <property type="match status" value="1"/>
</dbReference>
<reference evidence="3" key="2">
    <citation type="submission" date="2020-10" db="EMBL/GenBank/DDBJ databases">
        <authorList>
            <consortium name="NCBI Pathogen Detection Project"/>
        </authorList>
    </citation>
    <scope>NUCLEOTIDE SEQUENCE</scope>
    <source>
        <strain evidence="3">Morganella morganii ARLG-3209</strain>
    </source>
</reference>
<proteinExistence type="predicted"/>
<dbReference type="PANTHER" id="PTHR43574">
    <property type="entry name" value="EPIMERASE-RELATED"/>
    <property type="match status" value="1"/>
</dbReference>
<dbReference type="InterPro" id="IPR001509">
    <property type="entry name" value="Epimerase_deHydtase"/>
</dbReference>
<dbReference type="Pfam" id="PF01370">
    <property type="entry name" value="Epimerase"/>
    <property type="match status" value="1"/>
</dbReference>
<organism evidence="3 4">
    <name type="scientific">Morganella morganii</name>
    <name type="common">Proteus morganii</name>
    <dbReference type="NCBI Taxonomy" id="582"/>
    <lineage>
        <taxon>Bacteria</taxon>
        <taxon>Pseudomonadati</taxon>
        <taxon>Pseudomonadota</taxon>
        <taxon>Gammaproteobacteria</taxon>
        <taxon>Enterobacterales</taxon>
        <taxon>Morganellaceae</taxon>
        <taxon>Morganella</taxon>
    </lineage>
</organism>
<evidence type="ECO:0000259" key="2">
    <source>
        <dbReference type="Pfam" id="PF01370"/>
    </source>
</evidence>
<evidence type="ECO:0000313" key="3">
    <source>
        <dbReference type="EMBL" id="HAT3808033.1"/>
    </source>
</evidence>
<gene>
    <name evidence="3" type="ORF">I8608_000838</name>
</gene>
<sequence>MKILVTGAAGFIGYHVSQRLLEQGHEVVGADNLNDYYDVNLKKARLDLLLPHPQFQFFKMDLSEKTAVSELFASQKFERVIHLAAQPGVRYSIQNPMAYIDANILGHMNILEGCRHHNVGHLIYSSSSSVYGLNRKQPFSAEDDVDHPVSLYAATKKANELMSHSYSHLYQLPTTGLRFFTVYGPWGRPDMALFKFVKAMLDGKPIDVYNHGNMVRDFTYVGDIAEAVVRLVNVIPAADSDWTVEEGLKSASSAPYKIYNVGNGQPTRLGDFIQAIETALDIKANKHYMDMQDGDVLSTCADSSELYNMIGFSPDTPVNYGVQQFVDWYMSFYHGKE</sequence>
<accession>A0AAN5MD75</accession>
<feature type="domain" description="NAD-dependent epimerase/dehydratase" evidence="2">
    <location>
        <begin position="3"/>
        <end position="234"/>
    </location>
</feature>
<dbReference type="SUPFAM" id="SSF51735">
    <property type="entry name" value="NAD(P)-binding Rossmann-fold domains"/>
    <property type="match status" value="1"/>
</dbReference>
<dbReference type="AlphaFoldDB" id="A0AAN5MD75"/>
<dbReference type="Proteomes" id="UP000865968">
    <property type="component" value="Unassembled WGS sequence"/>
</dbReference>
<keyword evidence="1" id="KW-0520">NAD</keyword>
<evidence type="ECO:0000256" key="1">
    <source>
        <dbReference type="ARBA" id="ARBA00023027"/>
    </source>
</evidence>
<dbReference type="PRINTS" id="PR01713">
    <property type="entry name" value="NUCEPIMERASE"/>
</dbReference>
<name>A0AAN5MD75_MORMO</name>
<dbReference type="InterPro" id="IPR036291">
    <property type="entry name" value="NAD(P)-bd_dom_sf"/>
</dbReference>
<dbReference type="CDD" id="cd05253">
    <property type="entry name" value="UDP_GE_SDE_e"/>
    <property type="match status" value="1"/>
</dbReference>
<comment type="caution">
    <text evidence="3">The sequence shown here is derived from an EMBL/GenBank/DDBJ whole genome shotgun (WGS) entry which is preliminary data.</text>
</comment>
<dbReference type="EMBL" id="DACSWI010000001">
    <property type="protein sequence ID" value="HAT3808033.1"/>
    <property type="molecule type" value="Genomic_DNA"/>
</dbReference>
<protein>
    <submittedName>
        <fullName evidence="3">NAD-dependent epimerase</fullName>
    </submittedName>
</protein>
<evidence type="ECO:0000313" key="4">
    <source>
        <dbReference type="Proteomes" id="UP000865968"/>
    </source>
</evidence>